<organism evidence="2 3">
    <name type="scientific">Dokdonella ginsengisoli</name>
    <dbReference type="NCBI Taxonomy" id="363846"/>
    <lineage>
        <taxon>Bacteria</taxon>
        <taxon>Pseudomonadati</taxon>
        <taxon>Pseudomonadota</taxon>
        <taxon>Gammaproteobacteria</taxon>
        <taxon>Lysobacterales</taxon>
        <taxon>Rhodanobacteraceae</taxon>
        <taxon>Dokdonella</taxon>
    </lineage>
</organism>
<proteinExistence type="predicted"/>
<keyword evidence="3" id="KW-1185">Reference proteome</keyword>
<evidence type="ECO:0000256" key="1">
    <source>
        <dbReference type="SAM" id="Phobius"/>
    </source>
</evidence>
<dbReference type="Pfam" id="PF04403">
    <property type="entry name" value="PqiA"/>
    <property type="match status" value="1"/>
</dbReference>
<dbReference type="Proteomes" id="UP001595886">
    <property type="component" value="Unassembled WGS sequence"/>
</dbReference>
<keyword evidence="1" id="KW-0472">Membrane</keyword>
<dbReference type="InterPro" id="IPR007498">
    <property type="entry name" value="PqiA-like"/>
</dbReference>
<evidence type="ECO:0000313" key="2">
    <source>
        <dbReference type="EMBL" id="MFC4820205.1"/>
    </source>
</evidence>
<feature type="transmembrane region" description="Helical" evidence="1">
    <location>
        <begin position="143"/>
        <end position="162"/>
    </location>
</feature>
<evidence type="ECO:0000313" key="3">
    <source>
        <dbReference type="Proteomes" id="UP001595886"/>
    </source>
</evidence>
<feature type="transmembrane region" description="Helical" evidence="1">
    <location>
        <begin position="92"/>
        <end position="122"/>
    </location>
</feature>
<gene>
    <name evidence="2" type="ORF">ACFO6Q_07710</name>
</gene>
<reference evidence="3" key="1">
    <citation type="journal article" date="2019" name="Int. J. Syst. Evol. Microbiol.">
        <title>The Global Catalogue of Microorganisms (GCM) 10K type strain sequencing project: providing services to taxonomists for standard genome sequencing and annotation.</title>
        <authorList>
            <consortium name="The Broad Institute Genomics Platform"/>
            <consortium name="The Broad Institute Genome Sequencing Center for Infectious Disease"/>
            <person name="Wu L."/>
            <person name="Ma J."/>
        </authorList>
    </citation>
    <scope>NUCLEOTIDE SEQUENCE [LARGE SCALE GENOMIC DNA]</scope>
    <source>
        <strain evidence="3">CCUG 30340</strain>
    </source>
</reference>
<name>A0ABV9QUA2_9GAMM</name>
<accession>A0ABV9QUA2</accession>
<comment type="caution">
    <text evidence="2">The sequence shown here is derived from an EMBL/GenBank/DDBJ whole genome shotgun (WGS) entry which is preliminary data.</text>
</comment>
<sequence length="208" mass="22407">MALHPALVVCEHCDSVYRRRALGDDEIARCTRCDAVLYRASRLDVDHLLALTLTAAIVFVIANVCPVIRIAVGGMHNEATLLQSISALSQGSALVVGLVAAMTLFVVPLLQIALLCWVLPFARANRRAPGFVPAMRVLHRIRPWSMTEVFLLGVLVAIVKLSGVLNVIPGPGTYATVALTVLATLIAKRDVHLLWERLPAGAHAQGRA</sequence>
<feature type="transmembrane region" description="Helical" evidence="1">
    <location>
        <begin position="48"/>
        <end position="72"/>
    </location>
</feature>
<dbReference type="EMBL" id="JBHSHD010000006">
    <property type="protein sequence ID" value="MFC4820205.1"/>
    <property type="molecule type" value="Genomic_DNA"/>
</dbReference>
<protein>
    <submittedName>
        <fullName evidence="2">Paraquat-inducible protein A</fullName>
    </submittedName>
</protein>
<dbReference type="RefSeq" id="WP_380020037.1">
    <property type="nucleotide sequence ID" value="NZ_JBHSHD010000006.1"/>
</dbReference>
<keyword evidence="1" id="KW-1133">Transmembrane helix</keyword>
<keyword evidence="1" id="KW-0812">Transmembrane</keyword>